<reference evidence="1 2" key="1">
    <citation type="submission" date="2020-08" db="EMBL/GenBank/DDBJ databases">
        <authorList>
            <person name="Liu C."/>
            <person name="Sun Q."/>
        </authorList>
    </citation>
    <scope>NUCLEOTIDE SEQUENCE [LARGE SCALE GENOMIC DNA]</scope>
    <source>
        <strain evidence="1 2">NSJ-61</strain>
    </source>
</reference>
<name>A0A7G9GNC6_9FIRM</name>
<evidence type="ECO:0000313" key="1">
    <source>
        <dbReference type="EMBL" id="QNM12308.1"/>
    </source>
</evidence>
<dbReference type="AlphaFoldDB" id="A0A7G9GNC6"/>
<organism evidence="1 2">
    <name type="scientific">[Eubacterium] hominis</name>
    <dbReference type="NCBI Taxonomy" id="2764325"/>
    <lineage>
        <taxon>Bacteria</taxon>
        <taxon>Bacillati</taxon>
        <taxon>Bacillota</taxon>
        <taxon>Erysipelotrichia</taxon>
        <taxon>Erysipelotrichales</taxon>
        <taxon>Erysipelotrichaceae</taxon>
        <taxon>Amedibacillus</taxon>
    </lineage>
</organism>
<protein>
    <submittedName>
        <fullName evidence="1">Uncharacterized protein</fullName>
    </submittedName>
</protein>
<dbReference type="KEGG" id="ehn:H9Q80_19050"/>
<gene>
    <name evidence="1" type="ORF">H9Q80_19050</name>
</gene>
<dbReference type="Proteomes" id="UP000515856">
    <property type="component" value="Chromosome"/>
</dbReference>
<dbReference type="EMBL" id="CP060636">
    <property type="protein sequence ID" value="QNM12308.1"/>
    <property type="molecule type" value="Genomic_DNA"/>
</dbReference>
<keyword evidence="2" id="KW-1185">Reference proteome</keyword>
<dbReference type="Pfam" id="PF20648">
    <property type="entry name" value="DUF6809"/>
    <property type="match status" value="1"/>
</dbReference>
<proteinExistence type="predicted"/>
<dbReference type="RefSeq" id="WP_117455904.1">
    <property type="nucleotide sequence ID" value="NZ_CP060636.1"/>
</dbReference>
<accession>A0A7G9GNC6</accession>
<evidence type="ECO:0000313" key="2">
    <source>
        <dbReference type="Proteomes" id="UP000515856"/>
    </source>
</evidence>
<sequence length="92" mass="10731">MERLLSQLYHGQYCAESMKTPTDKQYQEALGKALAINQKIVDELKKNGVEDAETLSDEWKNAWFNFTTEELIQCFKKGIKFGLQLREELDEL</sequence>
<dbReference type="InterPro" id="IPR049215">
    <property type="entry name" value="DUF6809"/>
</dbReference>